<dbReference type="InterPro" id="IPR003696">
    <property type="entry name" value="Carbtransf_dom"/>
</dbReference>
<dbReference type="Gene3D" id="3.90.870.20">
    <property type="entry name" value="Carbamoyltransferase, C-terminal domain"/>
    <property type="match status" value="1"/>
</dbReference>
<dbReference type="Gene3D" id="3.30.420.40">
    <property type="match status" value="2"/>
</dbReference>
<organism evidence="4 5">
    <name type="scientific">Candidatus Shapirobacteria bacterium CG09_land_8_20_14_0_10_39_12</name>
    <dbReference type="NCBI Taxonomy" id="1974885"/>
    <lineage>
        <taxon>Bacteria</taxon>
        <taxon>Candidatus Shapironibacteriota</taxon>
    </lineage>
</organism>
<dbReference type="Pfam" id="PF16861">
    <property type="entry name" value="Carbam_trans_C"/>
    <property type="match status" value="1"/>
</dbReference>
<dbReference type="Proteomes" id="UP000230775">
    <property type="component" value="Unassembled WGS sequence"/>
</dbReference>
<dbReference type="CDD" id="cd24098">
    <property type="entry name" value="ASKHA_NBD_TobZ_N"/>
    <property type="match status" value="1"/>
</dbReference>
<name>A0A2H0WP13_9BACT</name>
<gene>
    <name evidence="4" type="ORF">COT64_02900</name>
</gene>
<evidence type="ECO:0000259" key="3">
    <source>
        <dbReference type="Pfam" id="PF16861"/>
    </source>
</evidence>
<evidence type="ECO:0008006" key="6">
    <source>
        <dbReference type="Google" id="ProtNLM"/>
    </source>
</evidence>
<dbReference type="InterPro" id="IPR051338">
    <property type="entry name" value="NodU/CmcH_Carbamoyltrnsfr"/>
</dbReference>
<evidence type="ECO:0000313" key="4">
    <source>
        <dbReference type="EMBL" id="PIS14392.1"/>
    </source>
</evidence>
<protein>
    <recommendedName>
        <fullName evidence="6">Carbamoyltransferase</fullName>
    </recommendedName>
</protein>
<accession>A0A2H0WP13</accession>
<dbReference type="InterPro" id="IPR038152">
    <property type="entry name" value="Carbam_trans_C_sf"/>
</dbReference>
<reference evidence="5" key="1">
    <citation type="submission" date="2017-09" db="EMBL/GenBank/DDBJ databases">
        <title>Depth-based differentiation of microbial function through sediment-hosted aquifers and enrichment of novel symbionts in the deep terrestrial subsurface.</title>
        <authorList>
            <person name="Probst A.J."/>
            <person name="Ladd B."/>
            <person name="Jarett J.K."/>
            <person name="Geller-Mcgrath D.E."/>
            <person name="Sieber C.M.K."/>
            <person name="Emerson J.B."/>
            <person name="Anantharaman K."/>
            <person name="Thomas B.C."/>
            <person name="Malmstrom R."/>
            <person name="Stieglmeier M."/>
            <person name="Klingl A."/>
            <person name="Woyke T."/>
            <person name="Ryan C.M."/>
            <person name="Banfield J.F."/>
        </authorList>
    </citation>
    <scope>NUCLEOTIDE SEQUENCE [LARGE SCALE GENOMIC DNA]</scope>
</reference>
<evidence type="ECO:0000313" key="5">
    <source>
        <dbReference type="Proteomes" id="UP000230775"/>
    </source>
</evidence>
<sequence length="580" mass="66395">MYILGISCFYHDAAACLNKDGEVIAAASEERFTRKKYDESFPLNAIKYCLREANITINDVSYLGFYDKPFLKFERILSTYLSVFPRGLFSFFGAIPIWLKKKLWIPYIIQKELNYQGKIIFIEHHMSHAASSFLVSPFEKSAILTLDGVGEWETGTKGIGEGNKITLTHCINFPHSLGLLYSAFTYYLGFRVNSAEYKVMGLASYGKPTYYDLIKKEIVDIKEDGSFKLNMKYFAYHYGLVMTNRRFHKLFGGPPRKPESGVTEYQQNIAASIQKITEEIILKMVNSLYQETGINNLCLAGGVALNCVANGKIWQETPFKNIFIQPAAGDAGGAVGVAFYIWNSILGNPRKFIWQDNYLGPQFSEAETKNFLEERKIPYENLKEKELVKKAARLIADGAIIGWYQGRMEWGPRALGNRSVLADPRRTDMKELVNKMIKFREEFRPFAPSMLEEYAGDYLDMDIPSPYMLFTAHVKEEKKSVIPAVTHVDGTSRHQTVNEEQNPLYYDLINEFYKLTGVSVILNTSFNLRSEPIVLSPADAYLCFMRSGLDYLVMDKFLLDKTKQPLLKEDIDWRKIFQPD</sequence>
<dbReference type="AlphaFoldDB" id="A0A2H0WP13"/>
<dbReference type="PANTHER" id="PTHR34847">
    <property type="entry name" value="NODULATION PROTEIN U"/>
    <property type="match status" value="1"/>
</dbReference>
<feature type="domain" description="Carbamoyltransferase" evidence="2">
    <location>
        <begin position="3"/>
        <end position="338"/>
    </location>
</feature>
<comment type="similarity">
    <text evidence="1">Belongs to the NodU/CmcH family.</text>
</comment>
<dbReference type="PANTHER" id="PTHR34847:SF1">
    <property type="entry name" value="NODULATION PROTEIN U"/>
    <property type="match status" value="1"/>
</dbReference>
<comment type="caution">
    <text evidence="4">The sequence shown here is derived from an EMBL/GenBank/DDBJ whole genome shotgun (WGS) entry which is preliminary data.</text>
</comment>
<evidence type="ECO:0000259" key="2">
    <source>
        <dbReference type="Pfam" id="PF02543"/>
    </source>
</evidence>
<dbReference type="EMBL" id="PEZI01000060">
    <property type="protein sequence ID" value="PIS14392.1"/>
    <property type="molecule type" value="Genomic_DNA"/>
</dbReference>
<dbReference type="InterPro" id="IPR043129">
    <property type="entry name" value="ATPase_NBD"/>
</dbReference>
<dbReference type="SUPFAM" id="SSF53067">
    <property type="entry name" value="Actin-like ATPase domain"/>
    <property type="match status" value="1"/>
</dbReference>
<dbReference type="Pfam" id="PF02543">
    <property type="entry name" value="Carbam_trans_N"/>
    <property type="match status" value="1"/>
</dbReference>
<feature type="domain" description="Carbamoyltransferase C-terminal" evidence="3">
    <location>
        <begin position="392"/>
        <end position="561"/>
    </location>
</feature>
<dbReference type="InterPro" id="IPR031730">
    <property type="entry name" value="Carbam_trans_C"/>
</dbReference>
<evidence type="ECO:0000256" key="1">
    <source>
        <dbReference type="ARBA" id="ARBA00006129"/>
    </source>
</evidence>
<proteinExistence type="inferred from homology"/>
<dbReference type="GO" id="GO:0003824">
    <property type="term" value="F:catalytic activity"/>
    <property type="evidence" value="ECO:0007669"/>
    <property type="project" value="InterPro"/>
</dbReference>